<dbReference type="GO" id="GO:0039620">
    <property type="term" value="C:T=7 icosahedral viral capsid"/>
    <property type="evidence" value="ECO:0007669"/>
    <property type="project" value="UniProtKB-UniRule"/>
</dbReference>
<keyword evidence="3 7" id="KW-1161">Viral attachment to host cell</keyword>
<dbReference type="GO" id="GO:0005198">
    <property type="term" value="F:structural molecule activity"/>
    <property type="evidence" value="ECO:0007669"/>
    <property type="project" value="UniProtKB-UniRule"/>
</dbReference>
<evidence type="ECO:0000256" key="5">
    <source>
        <dbReference type="ARBA" id="ARBA00022921"/>
    </source>
</evidence>
<dbReference type="GO" id="GO:0042025">
    <property type="term" value="C:host cell nucleus"/>
    <property type="evidence" value="ECO:0007669"/>
    <property type="project" value="UniProtKB-SubCell"/>
</dbReference>
<keyword evidence="7" id="KW-1162">Viral penetration into host cytoplasm</keyword>
<keyword evidence="7" id="KW-1048">Host nucleus</keyword>
<feature type="disulfide bond" description="Interchain (with Cys-435)" evidence="7">
    <location>
        <position position="174"/>
    </location>
</feature>
<dbReference type="RefSeq" id="YP_002427696.1">
    <property type="nucleotide sequence ID" value="NC_011765.1"/>
</dbReference>
<name>B0L7E0_9PAPI</name>
<feature type="region of interest" description="Disordered" evidence="9">
    <location>
        <begin position="496"/>
        <end position="515"/>
    </location>
</feature>
<comment type="subunit">
    <text evidence="7">Self-assembles into homopentamers. The capsid has an icosahedral symmetry and consists of 72 capsomers, with each capsomer being a pentamer of L1. Interacts with the minor capsid protein L2; this interaction is necessary for viral genome encapsidation. Interacts with protein E2; this interaction enhances E2-dependent replication and transcription activation.</text>
</comment>
<dbReference type="InterPro" id="IPR011222">
    <property type="entry name" value="dsDNA_vir_gr_I_capsid"/>
</dbReference>
<comment type="subcellular location">
    <subcellularLocation>
        <location evidence="7">Virion</location>
    </subcellularLocation>
    <subcellularLocation>
        <location evidence="7">Host nucleus</location>
    </subcellularLocation>
</comment>
<evidence type="ECO:0000256" key="6">
    <source>
        <dbReference type="ARBA" id="ARBA00023296"/>
    </source>
</evidence>
<evidence type="ECO:0000313" key="10">
    <source>
        <dbReference type="EMBL" id="ABQ66263.2"/>
    </source>
</evidence>
<dbReference type="SUPFAM" id="SSF88648">
    <property type="entry name" value="Group I dsDNA viruses"/>
    <property type="match status" value="1"/>
</dbReference>
<keyword evidence="4 7" id="KW-0946">Virion</keyword>
<keyword evidence="5 7" id="KW-0426">Late protein</keyword>
<evidence type="ECO:0000256" key="1">
    <source>
        <dbReference type="ARBA" id="ARBA00022561"/>
    </source>
</evidence>
<comment type="function">
    <text evidence="7 8">Forms an icosahedral capsid with a T=7 symmetry and a 50 nm diameter. The capsid is composed of 72 pentamers linked to each other by disulfide bonds and associated with L2 proteins. Binds to heparan sulfate proteoglycans on cell surface of basal layer keratinocytes to provide initial virion attachment. This binding mediates a conformational change in the virus capsid that facilitates efficient infection. The virion enters the host cell via endocytosis. During virus trafficking, L1 protein dissociates from the viral DNA and the genomic DNA is released to the host nucleus. The virion assembly takes place within the cell nucleus. Encapsulates the genomic DNA together with protein L2.</text>
</comment>
<dbReference type="Gene3D" id="2.60.175.20">
    <property type="entry name" value="Major capsid L1 (late) superfamily, Papillomavirus"/>
    <property type="match status" value="1"/>
</dbReference>
<feature type="compositionally biased region" description="Basic residues" evidence="9">
    <location>
        <begin position="500"/>
        <end position="515"/>
    </location>
</feature>
<keyword evidence="2 7" id="KW-0945">Host-virus interaction</keyword>
<dbReference type="InterPro" id="IPR036973">
    <property type="entry name" value="Capsid_L1_sf_Papillomavir"/>
</dbReference>
<keyword evidence="7" id="KW-1015">Disulfide bond</keyword>
<evidence type="ECO:0000313" key="11">
    <source>
        <dbReference type="Proteomes" id="UP000052083"/>
    </source>
</evidence>
<dbReference type="OrthoDB" id="5037at10239"/>
<keyword evidence="1 7" id="KW-0167">Capsid protein</keyword>
<evidence type="ECO:0000256" key="2">
    <source>
        <dbReference type="ARBA" id="ARBA00022581"/>
    </source>
</evidence>
<keyword evidence="8" id="KW-1145">T=7 icosahedral capsid protein</keyword>
<dbReference type="GO" id="GO:0019062">
    <property type="term" value="P:virion attachment to host cell"/>
    <property type="evidence" value="ECO:0007669"/>
    <property type="project" value="UniProtKB-UniRule"/>
</dbReference>
<reference evidence="10 11" key="1">
    <citation type="journal article" date="2009" name="J. Gen. Virol.">
        <title>Genomic characterization of the first insectivoran papillomavirus reveals an unusually long, second non-coding region and indicates a close relationship to Betapapillomavirus.</title>
        <authorList>
            <person name="Schulz E."/>
            <person name="Gottschling M."/>
            <person name="Bravo I.G."/>
            <person name="Wittstatt U."/>
            <person name="Stockfleth E."/>
            <person name="Nindl I."/>
        </authorList>
    </citation>
    <scope>NUCLEOTIDE SEQUENCE [LARGE SCALE GENOMIC DNA]</scope>
</reference>
<proteinExistence type="inferred from homology"/>
<keyword evidence="6 7" id="KW-1160">Virus entry into host cell</keyword>
<sequence>MALWLPGNKVYLPPPAPVARVLNTDDFIRRTNVFYHANSDRLLTVGHPYYPVKDNENKVVVPKVSGNQYRVFRLLLPDPNKFALADASVFNPDNERLVWACRGVEIGRGQPLGIGSTGHPLFNKLKDTENPNTYPAVNNDDDRQNVSMDPKQTQLFIIGCRPAMGEHWDKAKACADSNAQTGDCPPIELVNSTIEDGNMCDIGFGNMNFRNLQEDKSDSPLDILTTTCKYPDFLKMSNEKYGDQMWFFAKREQLYARHFFTRAGTVGDKMPNATEPSMYYISAKNDQAQKNNAPHIYFPTPSGSLVSSDAQLFNRPFWLQRAQGHNNGICWGNQVFLTIVDNTRNTNFTISMTTEGTIPQEYEAKKFKQYLRHVEEYEVSLIFQLCKVPLDAEVLAHINAMDPDILEEWNLGFVPSGATSIEDQYRFISSLATRCPDQNPPKEKVDPYEKYTFWNVDLRERFSTELSQFPLGRKFLYQTGLRTTSITARRALKRTATPQTKRKTTVKKRKKVTIA</sequence>
<evidence type="ECO:0000256" key="7">
    <source>
        <dbReference type="HAMAP-Rule" id="MF_04002"/>
    </source>
</evidence>
<dbReference type="Pfam" id="PF00500">
    <property type="entry name" value="Late_protein_L1"/>
    <property type="match status" value="1"/>
</dbReference>
<dbReference type="EMBL" id="FJ379293">
    <property type="protein sequence ID" value="ABQ66263.2"/>
    <property type="molecule type" value="Genomic_DNA"/>
</dbReference>
<keyword evidence="7" id="KW-1164">Virus endocytosis by host</keyword>
<keyword evidence="11" id="KW-1185">Reference proteome</keyword>
<dbReference type="InterPro" id="IPR002210">
    <property type="entry name" value="Capsid_L1_Papillomavir"/>
</dbReference>
<dbReference type="GeneID" id="7138865"/>
<evidence type="ECO:0000256" key="4">
    <source>
        <dbReference type="ARBA" id="ARBA00022844"/>
    </source>
</evidence>
<dbReference type="GO" id="GO:0075509">
    <property type="term" value="P:endocytosis involved in viral entry into host cell"/>
    <property type="evidence" value="ECO:0007669"/>
    <property type="project" value="UniProtKB-KW"/>
</dbReference>
<dbReference type="KEGG" id="vg:7138865"/>
<comment type="similarity">
    <text evidence="7 8">Belongs to the papillomaviridae L1 protein family.</text>
</comment>
<accession>B0L7E0</accession>
<gene>
    <name evidence="7 8 10" type="primary">L1</name>
</gene>
<protein>
    <recommendedName>
        <fullName evidence="7 8">Major capsid protein L1</fullName>
    </recommendedName>
</protein>
<dbReference type="Proteomes" id="UP000052083">
    <property type="component" value="Segment"/>
</dbReference>
<evidence type="ECO:0000256" key="8">
    <source>
        <dbReference type="RuleBase" id="RU361248"/>
    </source>
</evidence>
<feature type="disulfide bond" description="Interchain (with Cys-174)" evidence="7">
    <location>
        <position position="435"/>
    </location>
</feature>
<dbReference type="PRINTS" id="PR00865">
    <property type="entry name" value="HPVCAPSIDL1"/>
</dbReference>
<evidence type="ECO:0000256" key="3">
    <source>
        <dbReference type="ARBA" id="ARBA00022804"/>
    </source>
</evidence>
<evidence type="ECO:0000256" key="9">
    <source>
        <dbReference type="SAM" id="MobiDB-lite"/>
    </source>
</evidence>
<organism evidence="10 11">
    <name type="scientific">Erinaceus europaeus papillomavirus 1</name>
    <dbReference type="NCBI Taxonomy" id="445217"/>
    <lineage>
        <taxon>Viruses</taxon>
        <taxon>Monodnaviria</taxon>
        <taxon>Shotokuvirae</taxon>
        <taxon>Cossaviricota</taxon>
        <taxon>Papovaviricetes</taxon>
        <taxon>Zurhausenvirales</taxon>
        <taxon>Papillomaviridae</taxon>
        <taxon>Firstpapillomavirinae</taxon>
        <taxon>Dyoetapapillomavirus</taxon>
        <taxon>Dyoetapapillomavirus 1</taxon>
    </lineage>
</organism>
<dbReference type="HAMAP" id="MF_04002">
    <property type="entry name" value="PPV_L1"/>
    <property type="match status" value="1"/>
</dbReference>